<reference evidence="2 3" key="2">
    <citation type="submission" date="2018-10" db="EMBL/GenBank/DDBJ databases">
        <authorList>
            <consortium name="Pathogen Informatics"/>
        </authorList>
    </citation>
    <scope>NUCLEOTIDE SEQUENCE [LARGE SCALE GENOMIC DNA]</scope>
</reference>
<dbReference type="EMBL" id="UXUI01011737">
    <property type="protein sequence ID" value="VDD96475.1"/>
    <property type="molecule type" value="Genomic_DNA"/>
</dbReference>
<reference evidence="4" key="1">
    <citation type="submission" date="2017-02" db="UniProtKB">
        <authorList>
            <consortium name="WormBaseParasite"/>
        </authorList>
    </citation>
    <scope>IDENTIFICATION</scope>
</reference>
<evidence type="ECO:0000313" key="3">
    <source>
        <dbReference type="Proteomes" id="UP000274131"/>
    </source>
</evidence>
<feature type="region of interest" description="Disordered" evidence="1">
    <location>
        <begin position="1"/>
        <end position="47"/>
    </location>
</feature>
<feature type="compositionally biased region" description="Basic and acidic residues" evidence="1">
    <location>
        <begin position="21"/>
        <end position="41"/>
    </location>
</feature>
<name>A0A0N4VM30_ENTVE</name>
<evidence type="ECO:0000313" key="4">
    <source>
        <dbReference type="WBParaSite" id="EVEC_0001198101-mRNA-1"/>
    </source>
</evidence>
<evidence type="ECO:0000256" key="1">
    <source>
        <dbReference type="SAM" id="MobiDB-lite"/>
    </source>
</evidence>
<evidence type="ECO:0000313" key="2">
    <source>
        <dbReference type="EMBL" id="VDD96475.1"/>
    </source>
</evidence>
<sequence>MTGRKNFVDDTDDDHDDEEGWKEGSKEGETERKKERKEKEGIKKRKSVRTTAAWIDTYEFMEQLFGHETNGIYFL</sequence>
<organism evidence="4">
    <name type="scientific">Enterobius vermicularis</name>
    <name type="common">Human pinworm</name>
    <dbReference type="NCBI Taxonomy" id="51028"/>
    <lineage>
        <taxon>Eukaryota</taxon>
        <taxon>Metazoa</taxon>
        <taxon>Ecdysozoa</taxon>
        <taxon>Nematoda</taxon>
        <taxon>Chromadorea</taxon>
        <taxon>Rhabditida</taxon>
        <taxon>Spirurina</taxon>
        <taxon>Oxyuridomorpha</taxon>
        <taxon>Oxyuroidea</taxon>
        <taxon>Oxyuridae</taxon>
        <taxon>Enterobius</taxon>
    </lineage>
</organism>
<protein>
    <submittedName>
        <fullName evidence="2 4">Uncharacterized protein</fullName>
    </submittedName>
</protein>
<dbReference type="WBParaSite" id="EVEC_0001198101-mRNA-1">
    <property type="protein sequence ID" value="EVEC_0001198101-mRNA-1"/>
    <property type="gene ID" value="EVEC_0001198101"/>
</dbReference>
<proteinExistence type="predicted"/>
<keyword evidence="3" id="KW-1185">Reference proteome</keyword>
<dbReference type="AlphaFoldDB" id="A0A0N4VM30"/>
<feature type="compositionally biased region" description="Acidic residues" evidence="1">
    <location>
        <begin position="9"/>
        <end position="20"/>
    </location>
</feature>
<dbReference type="Proteomes" id="UP000274131">
    <property type="component" value="Unassembled WGS sequence"/>
</dbReference>
<accession>A0A0N4VM30</accession>
<gene>
    <name evidence="2" type="ORF">EVEC_LOCUS11226</name>
</gene>